<dbReference type="GO" id="GO:0051131">
    <property type="term" value="P:chaperone-mediated protein complex assembly"/>
    <property type="evidence" value="ECO:0007669"/>
    <property type="project" value="InterPro"/>
</dbReference>
<dbReference type="InterPro" id="IPR003765">
    <property type="entry name" value="NO3_reductase_chaperone_NarJ"/>
</dbReference>
<sequence length="197" mass="23464">MGEFGVINLDEVYKYKKSFGFFSNQLTFPRKIDFHPREFEGAFDSSHPAFPYIKQYWEDMHEISLDDIQQVYTQTFDFDRDTNLYMTYFKFEEQKERGQMLAKLKVLYEMFGLKMPDNELSDYLPLMLEFLYAAEWQGDDRAEESLTLLIMVLEDGTYHMIQALERNKSPYFNLIKGLRETFKACVDESTKEGEQNV</sequence>
<dbReference type="SUPFAM" id="SSF89155">
    <property type="entry name" value="TorD-like"/>
    <property type="match status" value="1"/>
</dbReference>
<dbReference type="InterPro" id="IPR036411">
    <property type="entry name" value="TorD-like_sf"/>
</dbReference>
<dbReference type="InterPro" id="IPR020945">
    <property type="entry name" value="DMSO/NO3_reduct_chaperone"/>
</dbReference>
<dbReference type="GO" id="GO:0042128">
    <property type="term" value="P:nitrate assimilation"/>
    <property type="evidence" value="ECO:0007669"/>
    <property type="project" value="UniProtKB-KW"/>
</dbReference>
<dbReference type="STRING" id="576118.SAMN05216216_10678"/>
<dbReference type="NCBIfam" id="TIGR00684">
    <property type="entry name" value="narJ"/>
    <property type="match status" value="1"/>
</dbReference>
<keyword evidence="1" id="KW-0534">Nitrate assimilation</keyword>
<dbReference type="PANTHER" id="PTHR43680">
    <property type="entry name" value="NITRATE REDUCTASE MOLYBDENUM COFACTOR ASSEMBLY CHAPERONE"/>
    <property type="match status" value="1"/>
</dbReference>
<gene>
    <name evidence="2" type="ORF">SAMN05216216_10678</name>
</gene>
<evidence type="ECO:0000256" key="1">
    <source>
        <dbReference type="ARBA" id="ARBA00023063"/>
    </source>
</evidence>
<evidence type="ECO:0000313" key="2">
    <source>
        <dbReference type="EMBL" id="SDK65393.1"/>
    </source>
</evidence>
<name>A0A1G9DNF2_9BACL</name>
<dbReference type="EMBL" id="FNFY01000006">
    <property type="protein sequence ID" value="SDK65393.1"/>
    <property type="molecule type" value="Genomic_DNA"/>
</dbReference>
<reference evidence="3" key="1">
    <citation type="submission" date="2016-10" db="EMBL/GenBank/DDBJ databases">
        <authorList>
            <person name="Varghese N."/>
            <person name="Submissions S."/>
        </authorList>
    </citation>
    <scope>NUCLEOTIDE SEQUENCE [LARGE SCALE GENOMIC DNA]</scope>
    <source>
        <strain evidence="3">CGMCC 1.8895</strain>
    </source>
</reference>
<dbReference type="Pfam" id="PF02613">
    <property type="entry name" value="Nitrate_red_del"/>
    <property type="match status" value="1"/>
</dbReference>
<dbReference type="Proteomes" id="UP000199008">
    <property type="component" value="Unassembled WGS sequence"/>
</dbReference>
<organism evidence="2 3">
    <name type="scientific">Lacicoccus qingdaonensis</name>
    <dbReference type="NCBI Taxonomy" id="576118"/>
    <lineage>
        <taxon>Bacteria</taxon>
        <taxon>Bacillati</taxon>
        <taxon>Bacillota</taxon>
        <taxon>Bacilli</taxon>
        <taxon>Bacillales</taxon>
        <taxon>Salinicoccaceae</taxon>
        <taxon>Lacicoccus</taxon>
    </lineage>
</organism>
<dbReference type="AlphaFoldDB" id="A0A1G9DNF2"/>
<protein>
    <submittedName>
        <fullName evidence="2">Respiratory nitrate reductase chaperone NarJ</fullName>
    </submittedName>
</protein>
<accession>A0A1G9DNF2</accession>
<dbReference type="Gene3D" id="1.10.3480.10">
    <property type="entry name" value="TorD-like"/>
    <property type="match status" value="1"/>
</dbReference>
<proteinExistence type="predicted"/>
<dbReference type="PANTHER" id="PTHR43680:SF2">
    <property type="entry name" value="NITRATE REDUCTASE MOLYBDENUM COFACTOR ASSEMBLY CHAPERONE NARJ"/>
    <property type="match status" value="1"/>
</dbReference>
<keyword evidence="3" id="KW-1185">Reference proteome</keyword>
<evidence type="ECO:0000313" key="3">
    <source>
        <dbReference type="Proteomes" id="UP000199008"/>
    </source>
</evidence>
<dbReference type="GO" id="GO:0051082">
    <property type="term" value="F:unfolded protein binding"/>
    <property type="evidence" value="ECO:0007669"/>
    <property type="project" value="InterPro"/>
</dbReference>
<dbReference type="GO" id="GO:0016530">
    <property type="term" value="F:metallochaperone activity"/>
    <property type="evidence" value="ECO:0007669"/>
    <property type="project" value="TreeGrafter"/>
</dbReference>